<proteinExistence type="predicted"/>
<sequence>MLFLIFVFFLKGASIAFGGEITDHDIHISLSANPKPNSIVR</sequence>
<accession>X0Y6L5</accession>
<evidence type="ECO:0000313" key="1">
    <source>
        <dbReference type="EMBL" id="GAG32496.1"/>
    </source>
</evidence>
<name>X0Y6L5_9ZZZZ</name>
<gene>
    <name evidence="1" type="ORF">S01H1_68486</name>
</gene>
<comment type="caution">
    <text evidence="1">The sequence shown here is derived from an EMBL/GenBank/DDBJ whole genome shotgun (WGS) entry which is preliminary data.</text>
</comment>
<feature type="non-terminal residue" evidence="1">
    <location>
        <position position="41"/>
    </location>
</feature>
<dbReference type="EMBL" id="BARS01045421">
    <property type="protein sequence ID" value="GAG32496.1"/>
    <property type="molecule type" value="Genomic_DNA"/>
</dbReference>
<protein>
    <submittedName>
        <fullName evidence="1">Uncharacterized protein</fullName>
    </submittedName>
</protein>
<organism evidence="1">
    <name type="scientific">marine sediment metagenome</name>
    <dbReference type="NCBI Taxonomy" id="412755"/>
    <lineage>
        <taxon>unclassified sequences</taxon>
        <taxon>metagenomes</taxon>
        <taxon>ecological metagenomes</taxon>
    </lineage>
</organism>
<reference evidence="1" key="1">
    <citation type="journal article" date="2014" name="Front. Microbiol.">
        <title>High frequency of phylogenetically diverse reductive dehalogenase-homologous genes in deep subseafloor sedimentary metagenomes.</title>
        <authorList>
            <person name="Kawai M."/>
            <person name="Futagami T."/>
            <person name="Toyoda A."/>
            <person name="Takaki Y."/>
            <person name="Nishi S."/>
            <person name="Hori S."/>
            <person name="Arai W."/>
            <person name="Tsubouchi T."/>
            <person name="Morono Y."/>
            <person name="Uchiyama I."/>
            <person name="Ito T."/>
            <person name="Fujiyama A."/>
            <person name="Inagaki F."/>
            <person name="Takami H."/>
        </authorList>
    </citation>
    <scope>NUCLEOTIDE SEQUENCE</scope>
    <source>
        <strain evidence="1">Expedition CK06-06</strain>
    </source>
</reference>
<dbReference type="AlphaFoldDB" id="X0Y6L5"/>